<organism evidence="9 10">
    <name type="scientific">Ascodesmis nigricans</name>
    <dbReference type="NCBI Taxonomy" id="341454"/>
    <lineage>
        <taxon>Eukaryota</taxon>
        <taxon>Fungi</taxon>
        <taxon>Dikarya</taxon>
        <taxon>Ascomycota</taxon>
        <taxon>Pezizomycotina</taxon>
        <taxon>Pezizomycetes</taxon>
        <taxon>Pezizales</taxon>
        <taxon>Ascodesmidaceae</taxon>
        <taxon>Ascodesmis</taxon>
    </lineage>
</organism>
<feature type="domain" description="Ketopantoate reductase N-terminal" evidence="7">
    <location>
        <begin position="8"/>
        <end position="158"/>
    </location>
</feature>
<dbReference type="Gene3D" id="1.10.1040.10">
    <property type="entry name" value="N-(1-d-carboxylethyl)-l-norvaline Dehydrogenase, domain 2"/>
    <property type="match status" value="1"/>
</dbReference>
<dbReference type="EC" id="1.1.1.169" evidence="2 6"/>
<dbReference type="InterPro" id="IPR013328">
    <property type="entry name" value="6PGD_dom2"/>
</dbReference>
<dbReference type="GO" id="GO:0005739">
    <property type="term" value="C:mitochondrion"/>
    <property type="evidence" value="ECO:0007669"/>
    <property type="project" value="TreeGrafter"/>
</dbReference>
<keyword evidence="10" id="KW-1185">Reference proteome</keyword>
<dbReference type="GO" id="GO:0015940">
    <property type="term" value="P:pantothenate biosynthetic process"/>
    <property type="evidence" value="ECO:0007669"/>
    <property type="project" value="InterPro"/>
</dbReference>
<dbReference type="FunCoup" id="A0A4S2N6E0">
    <property type="interactions" value="117"/>
</dbReference>
<dbReference type="OrthoDB" id="73846at2759"/>
<dbReference type="EMBL" id="ML220112">
    <property type="protein sequence ID" value="TGZ84654.1"/>
    <property type="molecule type" value="Genomic_DNA"/>
</dbReference>
<dbReference type="GO" id="GO:0008677">
    <property type="term" value="F:2-dehydropantoate 2-reductase activity"/>
    <property type="evidence" value="ECO:0007669"/>
    <property type="project" value="UniProtKB-EC"/>
</dbReference>
<dbReference type="InterPro" id="IPR013752">
    <property type="entry name" value="KPA_reductase"/>
</dbReference>
<dbReference type="Gene3D" id="3.40.50.720">
    <property type="entry name" value="NAD(P)-binding Rossmann-like Domain"/>
    <property type="match status" value="1"/>
</dbReference>
<evidence type="ECO:0000256" key="2">
    <source>
        <dbReference type="ARBA" id="ARBA00013014"/>
    </source>
</evidence>
<evidence type="ECO:0000256" key="1">
    <source>
        <dbReference type="ARBA" id="ARBA00007870"/>
    </source>
</evidence>
<dbReference type="InterPro" id="IPR050838">
    <property type="entry name" value="Ketopantoate_reductase"/>
</dbReference>
<sequence length="348" mass="37508">MNITRPNIHILGAGSVGTFITHCLESTSSPPHITLIIRPPNTHGPSPLIPSSYTINLTHGTSSNTISSPSHTIPTLAPPLPKSRPPLTNLIVTTKAHQTLPALRPLLPFLSTSTSILFLQNGMGVVDEVRHEITSHLGSTNLPNMLSGVVVHGIRQVPSSRKELVHLDVTDSLGYVEIGYDDVPGSKRPQVLQALLGAPLLGAKTIPGKSFREKQLLKLVSNAVINPLTALYGVRNGELLKECYEVEVDVIVGEISMVFQKLAVADGDAEGEKYTAAALKKEVMRVATVTGGNMSSMLADVQATRKTEIEYINGWIVKKGKELGIDCPKNAEIMERVKNLEGIKKLSH</sequence>
<keyword evidence="4 6" id="KW-0560">Oxidoreductase</keyword>
<comment type="function">
    <text evidence="6">Catalyzes the NADPH-dependent reduction of ketopantoate into pantoic acid.</text>
</comment>
<evidence type="ECO:0000256" key="5">
    <source>
        <dbReference type="ARBA" id="ARBA00032024"/>
    </source>
</evidence>
<comment type="similarity">
    <text evidence="1 6">Belongs to the ketopantoate reductase family.</text>
</comment>
<dbReference type="SUPFAM" id="SSF51735">
    <property type="entry name" value="NAD(P)-binding Rossmann-fold domains"/>
    <property type="match status" value="1"/>
</dbReference>
<evidence type="ECO:0000256" key="6">
    <source>
        <dbReference type="RuleBase" id="RU362068"/>
    </source>
</evidence>
<dbReference type="NCBIfam" id="TIGR00745">
    <property type="entry name" value="apbA_panE"/>
    <property type="match status" value="1"/>
</dbReference>
<dbReference type="Pfam" id="PF02558">
    <property type="entry name" value="ApbA"/>
    <property type="match status" value="1"/>
</dbReference>
<evidence type="ECO:0000313" key="10">
    <source>
        <dbReference type="Proteomes" id="UP000298138"/>
    </source>
</evidence>
<dbReference type="SUPFAM" id="SSF48179">
    <property type="entry name" value="6-phosphogluconate dehydrogenase C-terminal domain-like"/>
    <property type="match status" value="1"/>
</dbReference>
<feature type="domain" description="Ketopantoate reductase C-terminal" evidence="8">
    <location>
        <begin position="211"/>
        <end position="341"/>
    </location>
</feature>
<reference evidence="9 10" key="1">
    <citation type="submission" date="2019-04" db="EMBL/GenBank/DDBJ databases">
        <title>Comparative genomics and transcriptomics to analyze fruiting body development in filamentous ascomycetes.</title>
        <authorList>
            <consortium name="DOE Joint Genome Institute"/>
            <person name="Lutkenhaus R."/>
            <person name="Traeger S."/>
            <person name="Breuer J."/>
            <person name="Kuo A."/>
            <person name="Lipzen A."/>
            <person name="Pangilinan J."/>
            <person name="Dilworth D."/>
            <person name="Sandor L."/>
            <person name="Poggeler S."/>
            <person name="Barry K."/>
            <person name="Grigoriev I.V."/>
            <person name="Nowrousian M."/>
        </authorList>
    </citation>
    <scope>NUCLEOTIDE SEQUENCE [LARGE SCALE GENOMIC DNA]</scope>
    <source>
        <strain evidence="9 10">CBS 389.68</strain>
    </source>
</reference>
<proteinExistence type="inferred from homology"/>
<dbReference type="InParanoid" id="A0A4S2N6E0"/>
<dbReference type="InterPro" id="IPR003710">
    <property type="entry name" value="ApbA"/>
</dbReference>
<dbReference type="GO" id="GO:0050661">
    <property type="term" value="F:NADP binding"/>
    <property type="evidence" value="ECO:0007669"/>
    <property type="project" value="TreeGrafter"/>
</dbReference>
<dbReference type="AlphaFoldDB" id="A0A4S2N6E0"/>
<dbReference type="Pfam" id="PF08546">
    <property type="entry name" value="ApbA_C"/>
    <property type="match status" value="1"/>
</dbReference>
<dbReference type="STRING" id="341454.A0A4S2N6E0"/>
<gene>
    <name evidence="9" type="ORF">EX30DRAFT_360671</name>
</gene>
<dbReference type="InterPro" id="IPR013332">
    <property type="entry name" value="KPR_N"/>
</dbReference>
<protein>
    <recommendedName>
        <fullName evidence="2 6">2-dehydropantoate 2-reductase</fullName>
        <ecNumber evidence="2 6">1.1.1.169</ecNumber>
    </recommendedName>
    <alternativeName>
        <fullName evidence="5 6">Ketopantoate reductase</fullName>
    </alternativeName>
</protein>
<evidence type="ECO:0000256" key="3">
    <source>
        <dbReference type="ARBA" id="ARBA00022857"/>
    </source>
</evidence>
<comment type="catalytic activity">
    <reaction evidence="6">
        <text>(R)-pantoate + NADP(+) = 2-dehydropantoate + NADPH + H(+)</text>
        <dbReference type="Rhea" id="RHEA:16233"/>
        <dbReference type="ChEBI" id="CHEBI:11561"/>
        <dbReference type="ChEBI" id="CHEBI:15378"/>
        <dbReference type="ChEBI" id="CHEBI:15980"/>
        <dbReference type="ChEBI" id="CHEBI:57783"/>
        <dbReference type="ChEBI" id="CHEBI:58349"/>
        <dbReference type="EC" id="1.1.1.169"/>
    </reaction>
</comment>
<evidence type="ECO:0000259" key="8">
    <source>
        <dbReference type="Pfam" id="PF08546"/>
    </source>
</evidence>
<dbReference type="InterPro" id="IPR008927">
    <property type="entry name" value="6-PGluconate_DH-like_C_sf"/>
</dbReference>
<dbReference type="PANTHER" id="PTHR43765">
    <property type="entry name" value="2-DEHYDROPANTOATE 2-REDUCTASE-RELATED"/>
    <property type="match status" value="1"/>
</dbReference>
<dbReference type="InterPro" id="IPR036291">
    <property type="entry name" value="NAD(P)-bd_dom_sf"/>
</dbReference>
<evidence type="ECO:0000313" key="9">
    <source>
        <dbReference type="EMBL" id="TGZ84654.1"/>
    </source>
</evidence>
<evidence type="ECO:0000256" key="4">
    <source>
        <dbReference type="ARBA" id="ARBA00023002"/>
    </source>
</evidence>
<dbReference type="PANTHER" id="PTHR43765:SF2">
    <property type="entry name" value="2-DEHYDROPANTOATE 2-REDUCTASE"/>
    <property type="match status" value="1"/>
</dbReference>
<name>A0A4S2N6E0_9PEZI</name>
<dbReference type="Proteomes" id="UP000298138">
    <property type="component" value="Unassembled WGS sequence"/>
</dbReference>
<evidence type="ECO:0000259" key="7">
    <source>
        <dbReference type="Pfam" id="PF02558"/>
    </source>
</evidence>
<keyword evidence="3 6" id="KW-0521">NADP</keyword>
<accession>A0A4S2N6E0</accession>